<dbReference type="PANTHER" id="PTHR37317:SF1">
    <property type="entry name" value="ZINC-RIBBON DOMAIN-CONTAINING PROTEIN-RELATED"/>
    <property type="match status" value="1"/>
</dbReference>
<dbReference type="Pfam" id="PF14311">
    <property type="entry name" value="DUF4379"/>
    <property type="match status" value="5"/>
</dbReference>
<feature type="domain" description="Treble clef zinc finger" evidence="1">
    <location>
        <begin position="441"/>
        <end position="496"/>
    </location>
</feature>
<name>A0ABN3P6A6_9MICO</name>
<dbReference type="Proteomes" id="UP001500274">
    <property type="component" value="Unassembled WGS sequence"/>
</dbReference>
<feature type="domain" description="Treble clef zinc finger" evidence="1">
    <location>
        <begin position="302"/>
        <end position="352"/>
    </location>
</feature>
<dbReference type="PANTHER" id="PTHR37317">
    <property type="entry name" value="BLR8090 PROTEIN"/>
    <property type="match status" value="1"/>
</dbReference>
<dbReference type="EMBL" id="BAAARI010000003">
    <property type="protein sequence ID" value="GAA2569868.1"/>
    <property type="molecule type" value="Genomic_DNA"/>
</dbReference>
<proteinExistence type="predicted"/>
<keyword evidence="3" id="KW-1185">Reference proteome</keyword>
<evidence type="ECO:0000313" key="3">
    <source>
        <dbReference type="Proteomes" id="UP001500274"/>
    </source>
</evidence>
<sequence length="641" mass="71722">MTDTRAWPIRPKWHRLESPRSYAQRQCRAAGVPFEDVERGLTSPAQPYIYRVWKDEAAAAVTIEAAAGRAPGHYLRLRRIAQPDQAVKYRPRFLCRLCAAGDRVEQIPHDRENWCLRHPGQMVWTGPGSTPESQLVVAYDGIQARAERAFRRMVASGRVNARLHSRVWEMVRDSSRLVSDGHHQDCGATDVDALEVRARAEQYPRTVALMTALSDKASIDGWRSESPATLRREIARSLPADIGSCEVLVERVVLWLRPMRRVLRETRREPLDVPMDLVDTPRIVDSAAQYPRWIQRRPQAVAEWDWVRNDPSSDPWEASSSSKRAWWVCDIGHSWEAVIATRAQAGCPYCAGQSVWPGHNDLRTHHPAVAAEWDDTPGANAGDPDHVGAQSARRATWRCTRGHQWTATIRNRTRLGAGCPYCSGYFAIAGETDLVTLRPDLAAEWDKERNGDLAATMVGIGSSKKAWWTASCGHGWQAMVSKRALAGQNCPYCSRKRVLPGDNDLATVRPDLAAEWDVSNQLRPDQVLPKSGSRATWRCARGHTWETTPHKRSNGRGCPYCAGNRVIAGETDLASVSPEIAKEWSPDNALKPTAVKPFTKRKVKWLCAQGHSWEATVASRSRGVRCPHCRSQNKHGVTSPL</sequence>
<feature type="domain" description="Treble clef zinc finger" evidence="1">
    <location>
        <begin position="580"/>
        <end position="631"/>
    </location>
</feature>
<feature type="domain" description="Treble clef zinc finger" evidence="1">
    <location>
        <begin position="370"/>
        <end position="424"/>
    </location>
</feature>
<feature type="domain" description="Treble clef zinc finger" evidence="1">
    <location>
        <begin position="512"/>
        <end position="563"/>
    </location>
</feature>
<accession>A0ABN3P6A6</accession>
<dbReference type="InterPro" id="IPR025487">
    <property type="entry name" value="DUF4379"/>
</dbReference>
<evidence type="ECO:0000259" key="1">
    <source>
        <dbReference type="Pfam" id="PF14311"/>
    </source>
</evidence>
<organism evidence="2 3">
    <name type="scientific">Microbacterium binotii</name>
    <dbReference type="NCBI Taxonomy" id="462710"/>
    <lineage>
        <taxon>Bacteria</taxon>
        <taxon>Bacillati</taxon>
        <taxon>Actinomycetota</taxon>
        <taxon>Actinomycetes</taxon>
        <taxon>Micrococcales</taxon>
        <taxon>Microbacteriaceae</taxon>
        <taxon>Microbacterium</taxon>
    </lineage>
</organism>
<evidence type="ECO:0000313" key="2">
    <source>
        <dbReference type="EMBL" id="GAA2569868.1"/>
    </source>
</evidence>
<gene>
    <name evidence="2" type="ORF">GCM10009862_05800</name>
</gene>
<protein>
    <recommendedName>
        <fullName evidence="1">Treble clef zinc finger domain-containing protein</fullName>
    </recommendedName>
</protein>
<reference evidence="2 3" key="1">
    <citation type="journal article" date="2019" name="Int. J. Syst. Evol. Microbiol.">
        <title>The Global Catalogue of Microorganisms (GCM) 10K type strain sequencing project: providing services to taxonomists for standard genome sequencing and annotation.</title>
        <authorList>
            <consortium name="The Broad Institute Genomics Platform"/>
            <consortium name="The Broad Institute Genome Sequencing Center for Infectious Disease"/>
            <person name="Wu L."/>
            <person name="Ma J."/>
        </authorList>
    </citation>
    <scope>NUCLEOTIDE SEQUENCE [LARGE SCALE GENOMIC DNA]</scope>
    <source>
        <strain evidence="2 3">JCM 16365</strain>
    </source>
</reference>
<comment type="caution">
    <text evidence="2">The sequence shown here is derived from an EMBL/GenBank/DDBJ whole genome shotgun (WGS) entry which is preliminary data.</text>
</comment>